<evidence type="ECO:0000313" key="1">
    <source>
        <dbReference type="EMBL" id="RSX44681.1"/>
    </source>
</evidence>
<dbReference type="Proteomes" id="UP000288052">
    <property type="component" value="Unassembled WGS sequence"/>
</dbReference>
<dbReference type="AlphaFoldDB" id="A0A430F4M6"/>
<reference evidence="1 2" key="1">
    <citation type="submission" date="2018-09" db="EMBL/GenBank/DDBJ databases">
        <title>Characterization of the phylogenetic diversity of five novel species belonging to the genus Bifidobacterium.</title>
        <authorList>
            <person name="Lugli G.A."/>
            <person name="Duranti S."/>
            <person name="Milani C."/>
        </authorList>
    </citation>
    <scope>NUCLEOTIDE SEQUENCE [LARGE SCALE GENOMIC DNA]</scope>
    <source>
        <strain evidence="1 2">2020B</strain>
    </source>
</reference>
<evidence type="ECO:0000313" key="2">
    <source>
        <dbReference type="Proteomes" id="UP000288052"/>
    </source>
</evidence>
<proteinExistence type="predicted"/>
<dbReference type="EMBL" id="QXGI01000012">
    <property type="protein sequence ID" value="RSX44681.1"/>
    <property type="molecule type" value="Genomic_DNA"/>
</dbReference>
<organism evidence="1 2">
    <name type="scientific">Bifidobacterium castoris</name>
    <dbReference type="NCBI Taxonomy" id="2306972"/>
    <lineage>
        <taxon>Bacteria</taxon>
        <taxon>Bacillati</taxon>
        <taxon>Actinomycetota</taxon>
        <taxon>Actinomycetes</taxon>
        <taxon>Bifidobacteriales</taxon>
        <taxon>Bifidobacteriaceae</taxon>
        <taxon>Bifidobacterium</taxon>
    </lineage>
</organism>
<comment type="caution">
    <text evidence="1">The sequence shown here is derived from an EMBL/GenBank/DDBJ whole genome shotgun (WGS) entry which is preliminary data.</text>
</comment>
<sequence>MVEMSRRRKAKPKLTPVWMPYLRDSLADWFEAQTDWAYKRPSPDYEDALQEAWSNGDSLRHSPMWFVSRDMTTLAVHTALREKPPEVEAPSSTGFVIFDGGVDFECGPGGPDVHVVAVQWVIQIDRQRKRHTGVALFTDDRNVREALRCPLPLAPVLDHSLGELLEGALGTIGDILDAVWALSAEPTVCDVVKPTRPAPVEPLPPRVVDRAVRDVRMVVLREHRETGPSTEGGHGSRRGYSHRFIVRGFWRMQAYGPKHSLRRRQWIPPFVKGPADKPLVAKETVRIWRR</sequence>
<keyword evidence="2" id="KW-1185">Reference proteome</keyword>
<name>A0A430F4M6_9BIFI</name>
<gene>
    <name evidence="1" type="ORF">D2E22_1967</name>
</gene>
<accession>A0A430F4M6</accession>
<protein>
    <submittedName>
        <fullName evidence="1">Uncharacterized protein</fullName>
    </submittedName>
</protein>